<dbReference type="RefSeq" id="WP_035059854.1">
    <property type="nucleotide sequence ID" value="NZ_AXCZ01000063.1"/>
</dbReference>
<dbReference type="Proteomes" id="UP000054314">
    <property type="component" value="Unassembled WGS sequence"/>
</dbReference>
<dbReference type="AlphaFoldDB" id="A0A0A0BXM1"/>
<dbReference type="InterPro" id="IPR006015">
    <property type="entry name" value="Universal_stress_UspA"/>
</dbReference>
<dbReference type="PANTHER" id="PTHR46268:SF15">
    <property type="entry name" value="UNIVERSAL STRESS PROTEIN HP_0031"/>
    <property type="match status" value="1"/>
</dbReference>
<dbReference type="Gene3D" id="3.40.50.620">
    <property type="entry name" value="HUPs"/>
    <property type="match status" value="1"/>
</dbReference>
<evidence type="ECO:0000313" key="3">
    <source>
        <dbReference type="EMBL" id="KGM13143.1"/>
    </source>
</evidence>
<gene>
    <name evidence="3" type="ORF">N869_15895</name>
</gene>
<dbReference type="InterPro" id="IPR014729">
    <property type="entry name" value="Rossmann-like_a/b/a_fold"/>
</dbReference>
<organism evidence="3 4">
    <name type="scientific">Cellulomonas bogoriensis 69B4 = DSM 16987</name>
    <dbReference type="NCBI Taxonomy" id="1386082"/>
    <lineage>
        <taxon>Bacteria</taxon>
        <taxon>Bacillati</taxon>
        <taxon>Actinomycetota</taxon>
        <taxon>Actinomycetes</taxon>
        <taxon>Micrococcales</taxon>
        <taxon>Cellulomonadaceae</taxon>
        <taxon>Cellulomonas</taxon>
    </lineage>
</organism>
<dbReference type="SUPFAM" id="SSF52402">
    <property type="entry name" value="Adenine nucleotide alpha hydrolases-like"/>
    <property type="match status" value="1"/>
</dbReference>
<dbReference type="Pfam" id="PF00582">
    <property type="entry name" value="Usp"/>
    <property type="match status" value="1"/>
</dbReference>
<dbReference type="InterPro" id="IPR006016">
    <property type="entry name" value="UspA"/>
</dbReference>
<sequence length="131" mass="14163">MTLIVGFTPTPEGRAALEHAVVQARAHRTDVVVINVSERSDPPQSTFATDADLKDVEKVLTDAGITHTIRQLVRGKDPAEEVTDLVTEYQADMVVIGLRRRTPVGKLVLGSNSQRILLDTPCPVVAVKAPT</sequence>
<name>A0A0A0BXM1_9CELL</name>
<evidence type="ECO:0000259" key="2">
    <source>
        <dbReference type="Pfam" id="PF00582"/>
    </source>
</evidence>
<dbReference type="OrthoDB" id="5419113at2"/>
<protein>
    <submittedName>
        <fullName evidence="3">Universal stress protein UspA</fullName>
    </submittedName>
</protein>
<feature type="domain" description="UspA" evidence="2">
    <location>
        <begin position="2"/>
        <end position="128"/>
    </location>
</feature>
<dbReference type="EMBL" id="AXCZ01000063">
    <property type="protein sequence ID" value="KGM13143.1"/>
    <property type="molecule type" value="Genomic_DNA"/>
</dbReference>
<accession>A0A0A0BXM1</accession>
<evidence type="ECO:0000256" key="1">
    <source>
        <dbReference type="ARBA" id="ARBA00008791"/>
    </source>
</evidence>
<dbReference type="PANTHER" id="PTHR46268">
    <property type="entry name" value="STRESS RESPONSE PROTEIN NHAX"/>
    <property type="match status" value="1"/>
</dbReference>
<dbReference type="CDD" id="cd00293">
    <property type="entry name" value="USP-like"/>
    <property type="match status" value="1"/>
</dbReference>
<reference evidence="3 4" key="1">
    <citation type="submission" date="2013-08" db="EMBL/GenBank/DDBJ databases">
        <title>Genome sequencing of Cellulomonas bogoriensis 69B4.</title>
        <authorList>
            <person name="Chen F."/>
            <person name="Li Y."/>
            <person name="Wang G."/>
        </authorList>
    </citation>
    <scope>NUCLEOTIDE SEQUENCE [LARGE SCALE GENOMIC DNA]</scope>
    <source>
        <strain evidence="3 4">69B4</strain>
    </source>
</reference>
<comment type="similarity">
    <text evidence="1">Belongs to the universal stress protein A family.</text>
</comment>
<evidence type="ECO:0000313" key="4">
    <source>
        <dbReference type="Proteomes" id="UP000054314"/>
    </source>
</evidence>
<dbReference type="PRINTS" id="PR01438">
    <property type="entry name" value="UNVRSLSTRESS"/>
</dbReference>
<keyword evidence="4" id="KW-1185">Reference proteome</keyword>
<proteinExistence type="inferred from homology"/>
<comment type="caution">
    <text evidence="3">The sequence shown here is derived from an EMBL/GenBank/DDBJ whole genome shotgun (WGS) entry which is preliminary data.</text>
</comment>